<feature type="transmembrane region" description="Helical" evidence="2">
    <location>
        <begin position="185"/>
        <end position="210"/>
    </location>
</feature>
<evidence type="ECO:0000259" key="3">
    <source>
        <dbReference type="Pfam" id="PF20152"/>
    </source>
</evidence>
<dbReference type="EMBL" id="JANKHO010000557">
    <property type="protein sequence ID" value="KAJ3508494.1"/>
    <property type="molecule type" value="Genomic_DNA"/>
</dbReference>
<dbReference type="AlphaFoldDB" id="A0A9W8K010"/>
<dbReference type="PANTHER" id="PTHR40465">
    <property type="entry name" value="CHROMOSOME 1, WHOLE GENOME SHOTGUN SEQUENCE"/>
    <property type="match status" value="1"/>
</dbReference>
<keyword evidence="5" id="KW-1185">Reference proteome</keyword>
<reference evidence="4" key="1">
    <citation type="submission" date="2022-07" db="EMBL/GenBank/DDBJ databases">
        <title>Genome Sequence of Agrocybe chaxingu.</title>
        <authorList>
            <person name="Buettner E."/>
        </authorList>
    </citation>
    <scope>NUCLEOTIDE SEQUENCE</scope>
    <source>
        <strain evidence="4">MP-N11</strain>
    </source>
</reference>
<dbReference type="PANTHER" id="PTHR40465:SF1">
    <property type="entry name" value="DUF6534 DOMAIN-CONTAINING PROTEIN"/>
    <property type="match status" value="1"/>
</dbReference>
<keyword evidence="2" id="KW-0472">Membrane</keyword>
<sequence>MSAPPSPSLNEPLVDLRPTYGAILIGLLFSIGLLGVTTSQVWQYYSGFPKDPLYLKFIVAYVWVLELLRVAFAGDGVYYYLVLNWGNPVALITLVWTSQVNLLLSPLVELAVRLYFAYRVWILSRRNGIMSPIIILLALAHFGEAVPISEKASCLKLVVLAMGTGAWILSFQNPKVTDYTPLLRSFGTAGLCLAMVADWTISLSLIYWLNKSRSGMARTNSIINYIMFYTINMGLITRTQLPMPSMTDIVVLVLSLWKSPEPQLYFLAIFQVVGNLYANSLLASLNSRTVIRDKEVNVQLSDFSTFAVAAVRMESSRSTTTGSQVDFPSRTDGDLSSINVNEKGPSGYAA</sequence>
<feature type="transmembrane region" description="Helical" evidence="2">
    <location>
        <begin position="263"/>
        <end position="285"/>
    </location>
</feature>
<keyword evidence="2" id="KW-0812">Transmembrane</keyword>
<gene>
    <name evidence="4" type="ORF">NLJ89_g5723</name>
</gene>
<organism evidence="4 5">
    <name type="scientific">Agrocybe chaxingu</name>
    <dbReference type="NCBI Taxonomy" id="84603"/>
    <lineage>
        <taxon>Eukaryota</taxon>
        <taxon>Fungi</taxon>
        <taxon>Dikarya</taxon>
        <taxon>Basidiomycota</taxon>
        <taxon>Agaricomycotina</taxon>
        <taxon>Agaricomycetes</taxon>
        <taxon>Agaricomycetidae</taxon>
        <taxon>Agaricales</taxon>
        <taxon>Agaricineae</taxon>
        <taxon>Strophariaceae</taxon>
        <taxon>Agrocybe</taxon>
    </lineage>
</organism>
<evidence type="ECO:0000256" key="2">
    <source>
        <dbReference type="SAM" id="Phobius"/>
    </source>
</evidence>
<protein>
    <recommendedName>
        <fullName evidence="3">DUF6534 domain-containing protein</fullName>
    </recommendedName>
</protein>
<feature type="transmembrane region" description="Helical" evidence="2">
    <location>
        <begin position="53"/>
        <end position="72"/>
    </location>
</feature>
<proteinExistence type="predicted"/>
<dbReference type="Pfam" id="PF20152">
    <property type="entry name" value="DUF6534"/>
    <property type="match status" value="1"/>
</dbReference>
<evidence type="ECO:0000313" key="5">
    <source>
        <dbReference type="Proteomes" id="UP001148786"/>
    </source>
</evidence>
<name>A0A9W8K010_9AGAR</name>
<feature type="transmembrane region" description="Helical" evidence="2">
    <location>
        <begin position="154"/>
        <end position="173"/>
    </location>
</feature>
<keyword evidence="2" id="KW-1133">Transmembrane helix</keyword>
<comment type="caution">
    <text evidence="4">The sequence shown here is derived from an EMBL/GenBank/DDBJ whole genome shotgun (WGS) entry which is preliminary data.</text>
</comment>
<accession>A0A9W8K010</accession>
<dbReference type="OrthoDB" id="2535105at2759"/>
<feature type="transmembrane region" description="Helical" evidence="2">
    <location>
        <begin position="20"/>
        <end position="41"/>
    </location>
</feature>
<dbReference type="InterPro" id="IPR045339">
    <property type="entry name" value="DUF6534"/>
</dbReference>
<feature type="domain" description="DUF6534" evidence="3">
    <location>
        <begin position="194"/>
        <end position="289"/>
    </location>
</feature>
<evidence type="ECO:0000256" key="1">
    <source>
        <dbReference type="SAM" id="MobiDB-lite"/>
    </source>
</evidence>
<feature type="region of interest" description="Disordered" evidence="1">
    <location>
        <begin position="319"/>
        <end position="350"/>
    </location>
</feature>
<feature type="transmembrane region" description="Helical" evidence="2">
    <location>
        <begin position="222"/>
        <end position="243"/>
    </location>
</feature>
<dbReference type="Proteomes" id="UP001148786">
    <property type="component" value="Unassembled WGS sequence"/>
</dbReference>
<evidence type="ECO:0000313" key="4">
    <source>
        <dbReference type="EMBL" id="KAJ3508494.1"/>
    </source>
</evidence>
<feature type="transmembrane region" description="Helical" evidence="2">
    <location>
        <begin position="129"/>
        <end position="147"/>
    </location>
</feature>